<evidence type="ECO:0000313" key="4">
    <source>
        <dbReference type="Proteomes" id="UP000319894"/>
    </source>
</evidence>
<dbReference type="RefSeq" id="WP_144260919.1">
    <property type="nucleotide sequence ID" value="NZ_QMDX01000002.1"/>
</dbReference>
<evidence type="ECO:0000259" key="2">
    <source>
        <dbReference type="Pfam" id="PF20068"/>
    </source>
</evidence>
<feature type="compositionally biased region" description="Acidic residues" evidence="1">
    <location>
        <begin position="72"/>
        <end position="92"/>
    </location>
</feature>
<evidence type="ECO:0000256" key="1">
    <source>
        <dbReference type="SAM" id="MobiDB-lite"/>
    </source>
</evidence>
<dbReference type="NCBIfam" id="TIGR04354">
    <property type="entry name" value="amphi-Trp"/>
    <property type="match status" value="1"/>
</dbReference>
<protein>
    <submittedName>
        <fullName evidence="3">Amphi-Trp domain-containing protein</fullName>
    </submittedName>
</protein>
<feature type="domain" description="Amphi-Trp" evidence="2">
    <location>
        <begin position="1"/>
        <end position="92"/>
    </location>
</feature>
<organism evidence="3 4">
    <name type="scientific">Haloglomus irregulare</name>
    <dbReference type="NCBI Taxonomy" id="2234134"/>
    <lineage>
        <taxon>Archaea</taxon>
        <taxon>Methanobacteriati</taxon>
        <taxon>Methanobacteriota</taxon>
        <taxon>Stenosarchaea group</taxon>
        <taxon>Halobacteria</taxon>
        <taxon>Halobacteriales</taxon>
        <taxon>Natronomonadaceae</taxon>
        <taxon>Haloglomus</taxon>
    </lineage>
</organism>
<dbReference type="AlphaFoldDB" id="A0A554NCI4"/>
<keyword evidence="4" id="KW-1185">Reference proteome</keyword>
<evidence type="ECO:0000313" key="3">
    <source>
        <dbReference type="EMBL" id="TSD15078.1"/>
    </source>
</evidence>
<reference evidence="3 4" key="1">
    <citation type="submission" date="2018-06" db="EMBL/GenBank/DDBJ databases">
        <title>Natronomonas sp. F16-60 a new haloarchaeon isolated from a solar saltern of Isla Cristina, Huelva, Spain.</title>
        <authorList>
            <person name="Duran-Viseras A."/>
            <person name="Sanchez-Porro C."/>
            <person name="Ventosa A."/>
        </authorList>
    </citation>
    <scope>NUCLEOTIDE SEQUENCE [LARGE SCALE GENOMIC DNA]</scope>
    <source>
        <strain evidence="3 4">F16-60</strain>
    </source>
</reference>
<gene>
    <name evidence="3" type="ORF">DP107_04280</name>
</gene>
<dbReference type="Proteomes" id="UP000319894">
    <property type="component" value="Unassembled WGS sequence"/>
</dbReference>
<feature type="region of interest" description="Disordered" evidence="1">
    <location>
        <begin position="59"/>
        <end position="92"/>
    </location>
</feature>
<sequence>MPEEVLFETESVRSRSEVATYLRNVADALEGEGAVTLSAGDQSMSVTPPRRVEFEVKVEREGPADGPGELGLELELEWDEDAPDDGGDLTIE</sequence>
<dbReference type="InterPro" id="IPR027598">
    <property type="entry name" value="Amphi-Trp_dom"/>
</dbReference>
<dbReference type="OrthoDB" id="194858at2157"/>
<dbReference type="Pfam" id="PF20068">
    <property type="entry name" value="Amphi-Trp"/>
    <property type="match status" value="1"/>
</dbReference>
<proteinExistence type="predicted"/>
<accession>A0A554NCI4</accession>
<dbReference type="EMBL" id="QMDX01000002">
    <property type="protein sequence ID" value="TSD15078.1"/>
    <property type="molecule type" value="Genomic_DNA"/>
</dbReference>
<comment type="caution">
    <text evidence="3">The sequence shown here is derived from an EMBL/GenBank/DDBJ whole genome shotgun (WGS) entry which is preliminary data.</text>
</comment>
<dbReference type="InParanoid" id="A0A554NCI4"/>
<name>A0A554NCI4_9EURY</name>